<evidence type="ECO:0000259" key="1">
    <source>
        <dbReference type="Pfam" id="PF07714"/>
    </source>
</evidence>
<accession>A0A8J2SNN1</accession>
<name>A0A8J2SNN1_9STRA</name>
<reference evidence="2" key="1">
    <citation type="submission" date="2021-11" db="EMBL/GenBank/DDBJ databases">
        <authorList>
            <consortium name="Genoscope - CEA"/>
            <person name="William W."/>
        </authorList>
    </citation>
    <scope>NUCLEOTIDE SEQUENCE</scope>
</reference>
<organism evidence="2 3">
    <name type="scientific">Pelagomonas calceolata</name>
    <dbReference type="NCBI Taxonomy" id="35677"/>
    <lineage>
        <taxon>Eukaryota</taxon>
        <taxon>Sar</taxon>
        <taxon>Stramenopiles</taxon>
        <taxon>Ochrophyta</taxon>
        <taxon>Pelagophyceae</taxon>
        <taxon>Pelagomonadales</taxon>
        <taxon>Pelagomonadaceae</taxon>
        <taxon>Pelagomonas</taxon>
    </lineage>
</organism>
<keyword evidence="3" id="KW-1185">Reference proteome</keyword>
<evidence type="ECO:0000313" key="3">
    <source>
        <dbReference type="Proteomes" id="UP000789595"/>
    </source>
</evidence>
<protein>
    <recommendedName>
        <fullName evidence="1">Serine-threonine/tyrosine-protein kinase catalytic domain-containing protein</fullName>
    </recommendedName>
</protein>
<dbReference type="EMBL" id="CAKKNE010000003">
    <property type="protein sequence ID" value="CAH0370709.1"/>
    <property type="molecule type" value="Genomic_DNA"/>
</dbReference>
<comment type="caution">
    <text evidence="2">The sequence shown here is derived from an EMBL/GenBank/DDBJ whole genome shotgun (WGS) entry which is preliminary data.</text>
</comment>
<evidence type="ECO:0000313" key="2">
    <source>
        <dbReference type="EMBL" id="CAH0370709.1"/>
    </source>
</evidence>
<dbReference type="Proteomes" id="UP000789595">
    <property type="component" value="Unassembled WGS sequence"/>
</dbReference>
<feature type="domain" description="Serine-threonine/tyrosine-protein kinase catalytic" evidence="1">
    <location>
        <begin position="2"/>
        <end position="67"/>
    </location>
</feature>
<dbReference type="InterPro" id="IPR011009">
    <property type="entry name" value="Kinase-like_dom_sf"/>
</dbReference>
<gene>
    <name evidence="2" type="ORF">PECAL_3P06090</name>
</gene>
<dbReference type="InterPro" id="IPR001245">
    <property type="entry name" value="Ser-Thr/Tyr_kinase_cat_dom"/>
</dbReference>
<dbReference type="OrthoDB" id="2674309at2759"/>
<dbReference type="Gene3D" id="1.10.510.10">
    <property type="entry name" value="Transferase(Phosphotransferase) domain 1"/>
    <property type="match status" value="1"/>
</dbReference>
<dbReference type="SUPFAM" id="SSF56112">
    <property type="entry name" value="Protein kinase-like (PK-like)"/>
    <property type="match status" value="1"/>
</dbReference>
<dbReference type="GO" id="GO:0004672">
    <property type="term" value="F:protein kinase activity"/>
    <property type="evidence" value="ECO:0007669"/>
    <property type="project" value="InterPro"/>
</dbReference>
<sequence>MIVFEVLTGDTPWSGLNQMQIMMQVCIQKDRPKIDGDAPADLVALMQRCWAPEPDARPCFADIKAELRGGPDTPAK</sequence>
<proteinExistence type="predicted"/>
<dbReference type="AlphaFoldDB" id="A0A8J2SNN1"/>
<dbReference type="Pfam" id="PF07714">
    <property type="entry name" value="PK_Tyr_Ser-Thr"/>
    <property type="match status" value="1"/>
</dbReference>